<evidence type="ECO:0000313" key="3">
    <source>
        <dbReference type="EMBL" id="KAK7408365.1"/>
    </source>
</evidence>
<evidence type="ECO:0000259" key="2">
    <source>
        <dbReference type="PROSITE" id="PS50132"/>
    </source>
</evidence>
<comment type="caution">
    <text evidence="3">The sequence shown here is derived from an EMBL/GenBank/DDBJ whole genome shotgun (WGS) entry which is preliminary data.</text>
</comment>
<dbReference type="InterPro" id="IPR036305">
    <property type="entry name" value="RGS_sf"/>
</dbReference>
<organism evidence="3 4">
    <name type="scientific">Neonectria punicea</name>
    <dbReference type="NCBI Taxonomy" id="979145"/>
    <lineage>
        <taxon>Eukaryota</taxon>
        <taxon>Fungi</taxon>
        <taxon>Dikarya</taxon>
        <taxon>Ascomycota</taxon>
        <taxon>Pezizomycotina</taxon>
        <taxon>Sordariomycetes</taxon>
        <taxon>Hypocreomycetidae</taxon>
        <taxon>Hypocreales</taxon>
        <taxon>Nectriaceae</taxon>
        <taxon>Neonectria</taxon>
    </lineage>
</organism>
<protein>
    <recommendedName>
        <fullName evidence="2">RGS domain-containing protein</fullName>
    </recommendedName>
</protein>
<feature type="compositionally biased region" description="Polar residues" evidence="1">
    <location>
        <begin position="163"/>
        <end position="174"/>
    </location>
</feature>
<dbReference type="Gene3D" id="1.10.167.10">
    <property type="entry name" value="Regulator of G-protein Signalling 4, domain 2"/>
    <property type="match status" value="1"/>
</dbReference>
<dbReference type="InterPro" id="IPR044926">
    <property type="entry name" value="RGS_subdomain_2"/>
</dbReference>
<evidence type="ECO:0000313" key="4">
    <source>
        <dbReference type="Proteomes" id="UP001498476"/>
    </source>
</evidence>
<dbReference type="PANTHER" id="PTHR10845">
    <property type="entry name" value="REGULATOR OF G PROTEIN SIGNALING"/>
    <property type="match status" value="1"/>
</dbReference>
<feature type="domain" description="RGS" evidence="2">
    <location>
        <begin position="21"/>
        <end position="159"/>
    </location>
</feature>
<name>A0ABR1GSC4_9HYPO</name>
<gene>
    <name evidence="3" type="ORF">QQX98_009461</name>
</gene>
<proteinExistence type="predicted"/>
<dbReference type="EMBL" id="JAZAVJ010000189">
    <property type="protein sequence ID" value="KAK7408365.1"/>
    <property type="molecule type" value="Genomic_DNA"/>
</dbReference>
<dbReference type="Pfam" id="PF00615">
    <property type="entry name" value="RGS"/>
    <property type="match status" value="1"/>
</dbReference>
<evidence type="ECO:0000256" key="1">
    <source>
        <dbReference type="SAM" id="MobiDB-lite"/>
    </source>
</evidence>
<dbReference type="PANTHER" id="PTHR10845:SF268">
    <property type="entry name" value="RGS DOMAIN-CONTAINING PROTEIN"/>
    <property type="match status" value="1"/>
</dbReference>
<keyword evidence="4" id="KW-1185">Reference proteome</keyword>
<dbReference type="PROSITE" id="PS50132">
    <property type="entry name" value="RGS"/>
    <property type="match status" value="1"/>
</dbReference>
<sequence length="189" mass="21709">MSDLEEVLNNNPDALQAFSAKSDFSGENIAFLTRTAKWKASYHESPDEAQKRYAYNRALEIYTTFISPRVADFPLNLSSQHLKRLEDIFEKAARITCGEPLVNTATPFDVETPRPKLENKEPYSYTGEIPVDFNKTVFDNAQTHIKYLVFTNTWPKFVKEQQRNQSSDTGQSDSGWLGSRRLGNLWPRH</sequence>
<feature type="region of interest" description="Disordered" evidence="1">
    <location>
        <begin position="161"/>
        <end position="189"/>
    </location>
</feature>
<dbReference type="InterPro" id="IPR016137">
    <property type="entry name" value="RGS"/>
</dbReference>
<reference evidence="3 4" key="1">
    <citation type="journal article" date="2025" name="Microbiol. Resour. Announc.">
        <title>Draft genome sequences for Neonectria magnoliae and Neonectria punicea, canker pathogens of Liriodendron tulipifera and Acer saccharum in West Virginia.</title>
        <authorList>
            <person name="Petronek H.M."/>
            <person name="Kasson M.T."/>
            <person name="Metheny A.M."/>
            <person name="Stauder C.M."/>
            <person name="Lovett B."/>
            <person name="Lynch S.C."/>
            <person name="Garnas J.R."/>
            <person name="Kasson L.R."/>
            <person name="Stajich J.E."/>
        </authorList>
    </citation>
    <scope>NUCLEOTIDE SEQUENCE [LARGE SCALE GENOMIC DNA]</scope>
    <source>
        <strain evidence="3 4">NRRL 64653</strain>
    </source>
</reference>
<dbReference type="Proteomes" id="UP001498476">
    <property type="component" value="Unassembled WGS sequence"/>
</dbReference>
<accession>A0ABR1GSC4</accession>
<dbReference type="SUPFAM" id="SSF48097">
    <property type="entry name" value="Regulator of G-protein signaling, RGS"/>
    <property type="match status" value="1"/>
</dbReference>